<organism evidence="1">
    <name type="scientific">uncultured Caudovirales phage</name>
    <dbReference type="NCBI Taxonomy" id="2100421"/>
    <lineage>
        <taxon>Viruses</taxon>
        <taxon>Duplodnaviria</taxon>
        <taxon>Heunggongvirae</taxon>
        <taxon>Uroviricota</taxon>
        <taxon>Caudoviricetes</taxon>
        <taxon>Peduoviridae</taxon>
        <taxon>Maltschvirus</taxon>
        <taxon>Maltschvirus maltsch</taxon>
    </lineage>
</organism>
<reference evidence="1" key="1">
    <citation type="submission" date="2020-04" db="EMBL/GenBank/DDBJ databases">
        <authorList>
            <person name="Chiriac C."/>
            <person name="Salcher M."/>
            <person name="Ghai R."/>
            <person name="Kavagutti S V."/>
        </authorList>
    </citation>
    <scope>NUCLEOTIDE SEQUENCE</scope>
</reference>
<evidence type="ECO:0000313" key="1">
    <source>
        <dbReference type="EMBL" id="CAB4127982.1"/>
    </source>
</evidence>
<proteinExistence type="predicted"/>
<protein>
    <submittedName>
        <fullName evidence="1">Uncharacterized protein</fullName>
    </submittedName>
</protein>
<dbReference type="EMBL" id="LR796225">
    <property type="protein sequence ID" value="CAB4127982.1"/>
    <property type="molecule type" value="Genomic_DNA"/>
</dbReference>
<sequence>MNDYEYESDYWHEQDAIDDLYKSELRKHPHCKDPDHPGCTKCEVNDD</sequence>
<accession>A0A6J5L330</accession>
<name>A0A6J5L330_9CAUD</name>
<gene>
    <name evidence="1" type="ORF">UFOVP106_26</name>
</gene>